<organism evidence="3 4">
    <name type="scientific">Pseudonocardia eucalypti</name>
    <dbReference type="NCBI Taxonomy" id="648755"/>
    <lineage>
        <taxon>Bacteria</taxon>
        <taxon>Bacillati</taxon>
        <taxon>Actinomycetota</taxon>
        <taxon>Actinomycetes</taxon>
        <taxon>Pseudonocardiales</taxon>
        <taxon>Pseudonocardiaceae</taxon>
        <taxon>Pseudonocardia</taxon>
    </lineage>
</organism>
<dbReference type="Gene3D" id="3.30.1050.40">
    <property type="match status" value="1"/>
</dbReference>
<protein>
    <submittedName>
        <fullName evidence="3">Sterol carrier family protein</fullName>
    </submittedName>
</protein>
<feature type="region of interest" description="Disordered" evidence="1">
    <location>
        <begin position="109"/>
        <end position="133"/>
    </location>
</feature>
<dbReference type="EMBL" id="BAABJP010000043">
    <property type="protein sequence ID" value="GAA5170326.1"/>
    <property type="molecule type" value="Genomic_DNA"/>
</dbReference>
<name>A0ABP9R0T9_9PSEU</name>
<evidence type="ECO:0000313" key="3">
    <source>
        <dbReference type="EMBL" id="GAA5170326.1"/>
    </source>
</evidence>
<keyword evidence="4" id="KW-1185">Reference proteome</keyword>
<reference evidence="4" key="1">
    <citation type="journal article" date="2019" name="Int. J. Syst. Evol. Microbiol.">
        <title>The Global Catalogue of Microorganisms (GCM) 10K type strain sequencing project: providing services to taxonomists for standard genome sequencing and annotation.</title>
        <authorList>
            <consortium name="The Broad Institute Genomics Platform"/>
            <consortium name="The Broad Institute Genome Sequencing Center for Infectious Disease"/>
            <person name="Wu L."/>
            <person name="Ma J."/>
        </authorList>
    </citation>
    <scope>NUCLEOTIDE SEQUENCE [LARGE SCALE GENOMIC DNA]</scope>
    <source>
        <strain evidence="4">JCM 18303</strain>
    </source>
</reference>
<feature type="domain" description="Bacterial SCP orthologue" evidence="2">
    <location>
        <begin position="31"/>
        <end position="122"/>
    </location>
</feature>
<accession>A0ABP9R0T9</accession>
<proteinExistence type="predicted"/>
<dbReference type="InterPro" id="IPR041629">
    <property type="entry name" value="SCP_3"/>
</dbReference>
<gene>
    <name evidence="3" type="ORF">GCM10023321_67340</name>
</gene>
<dbReference type="Proteomes" id="UP001428817">
    <property type="component" value="Unassembled WGS sequence"/>
</dbReference>
<evidence type="ECO:0000313" key="4">
    <source>
        <dbReference type="Proteomes" id="UP001428817"/>
    </source>
</evidence>
<evidence type="ECO:0000256" key="1">
    <source>
        <dbReference type="SAM" id="MobiDB-lite"/>
    </source>
</evidence>
<sequence length="133" mass="14229">MVIDADTLRDALRPVRDWLDGPDTPETKPGRTTLAAAVRTSLRAFAQAYPGKAVEVRVPPFAAVQCLPGATHTRGTPPHVVETDPRNWLLMVTGLLAWADAVATGKVNASGHRSGEIGALLPWPPTSQDCNKE</sequence>
<dbReference type="RefSeq" id="WP_185063601.1">
    <property type="nucleotide sequence ID" value="NZ_BAABJP010000043.1"/>
</dbReference>
<dbReference type="Pfam" id="PF17844">
    <property type="entry name" value="SCP_3"/>
    <property type="match status" value="1"/>
</dbReference>
<comment type="caution">
    <text evidence="3">The sequence shown here is derived from an EMBL/GenBank/DDBJ whole genome shotgun (WGS) entry which is preliminary data.</text>
</comment>
<evidence type="ECO:0000259" key="2">
    <source>
        <dbReference type="Pfam" id="PF17844"/>
    </source>
</evidence>